<reference evidence="1 2" key="1">
    <citation type="submission" date="2019-02" db="EMBL/GenBank/DDBJ databases">
        <authorList>
            <person name="Goldberg S.R."/>
            <person name="Haltli B.A."/>
            <person name="Correa H."/>
            <person name="Russell K.G."/>
        </authorList>
    </citation>
    <scope>NUCLEOTIDE SEQUENCE [LARGE SCALE GENOMIC DNA]</scope>
    <source>
        <strain evidence="1 2">JCM 16186</strain>
    </source>
</reference>
<dbReference type="InterPro" id="IPR016024">
    <property type="entry name" value="ARM-type_fold"/>
</dbReference>
<gene>
    <name evidence="1" type="ORF">E1163_02410</name>
</gene>
<dbReference type="EMBL" id="SMLW01000303">
    <property type="protein sequence ID" value="MTI23794.1"/>
    <property type="molecule type" value="Genomic_DNA"/>
</dbReference>
<name>A0ABW9RK90_9BACT</name>
<evidence type="ECO:0000313" key="1">
    <source>
        <dbReference type="EMBL" id="MTI23794.1"/>
    </source>
</evidence>
<sequence>MAIFNNPFKSNKPSPDFNITKPSQVAGIFNWVLNENEEVARRAAATVHRVLKAETSFKRKGLYNSFKYINLQPDDLQLFERFESHIALSLYAIASMNGNGYVREAAVQKLSSIPESSTFPFILFRLGDWVPAVRAQAENSVRKLIEEAKPSFFIEHHKIIDWLIHVERVDLGAIHEEISQFLFSAKNINELLQTIDEYPEGSRYYLFKNLVNRQLLTPSIVELILNDSSYLIRLLAVKNSDIMDNPALVKKLLSDKNQKIRIYAINSIQIGQEQLYKKALYHSIFDSSFLVRSKARDLISRMEEVNFYKLYQDRINQQPSIGAIIGLAETGSKADIPKLEMFMLSETSKYRSASLFALSILDFDTAKSKAFELLEDSSNMVKKMCANIITSSRSARDLPRLRPIFDSGDHDTKRYVLKIISQYGGWSVAGDFLKGIQEPNEMLKYMAYACLKSWYVYSMRLA</sequence>
<dbReference type="Proteomes" id="UP000798808">
    <property type="component" value="Unassembled WGS sequence"/>
</dbReference>
<accession>A0ABW9RK90</accession>
<protein>
    <recommendedName>
        <fullName evidence="3">HEAT repeat domain-containing protein</fullName>
    </recommendedName>
</protein>
<dbReference type="InterPro" id="IPR011989">
    <property type="entry name" value="ARM-like"/>
</dbReference>
<comment type="caution">
    <text evidence="1">The sequence shown here is derived from an EMBL/GenBank/DDBJ whole genome shotgun (WGS) entry which is preliminary data.</text>
</comment>
<dbReference type="RefSeq" id="WP_155169100.1">
    <property type="nucleotide sequence ID" value="NZ_SMLW01000303.1"/>
</dbReference>
<proteinExistence type="predicted"/>
<dbReference type="Gene3D" id="1.25.10.10">
    <property type="entry name" value="Leucine-rich Repeat Variant"/>
    <property type="match status" value="2"/>
</dbReference>
<organism evidence="1 2">
    <name type="scientific">Fulvivirga kasyanovii</name>
    <dbReference type="NCBI Taxonomy" id="396812"/>
    <lineage>
        <taxon>Bacteria</taxon>
        <taxon>Pseudomonadati</taxon>
        <taxon>Bacteroidota</taxon>
        <taxon>Cytophagia</taxon>
        <taxon>Cytophagales</taxon>
        <taxon>Fulvivirgaceae</taxon>
        <taxon>Fulvivirga</taxon>
    </lineage>
</organism>
<evidence type="ECO:0000313" key="2">
    <source>
        <dbReference type="Proteomes" id="UP000798808"/>
    </source>
</evidence>
<evidence type="ECO:0008006" key="3">
    <source>
        <dbReference type="Google" id="ProtNLM"/>
    </source>
</evidence>
<keyword evidence="2" id="KW-1185">Reference proteome</keyword>
<dbReference type="SUPFAM" id="SSF48371">
    <property type="entry name" value="ARM repeat"/>
    <property type="match status" value="1"/>
</dbReference>
<feature type="non-terminal residue" evidence="1">
    <location>
        <position position="462"/>
    </location>
</feature>